<keyword evidence="4" id="KW-1185">Reference proteome</keyword>
<protein>
    <submittedName>
        <fullName evidence="3">NUDIX hydrolase domain-like protein</fullName>
    </submittedName>
</protein>
<evidence type="ECO:0000256" key="1">
    <source>
        <dbReference type="SAM" id="MobiDB-lite"/>
    </source>
</evidence>
<dbReference type="CDD" id="cd02883">
    <property type="entry name" value="NUDIX_Hydrolase"/>
    <property type="match status" value="1"/>
</dbReference>
<dbReference type="PANTHER" id="PTHR43736:SF1">
    <property type="entry name" value="DIHYDRONEOPTERIN TRIPHOSPHATE DIPHOSPHATASE"/>
    <property type="match status" value="1"/>
</dbReference>
<organism evidence="3 4">
    <name type="scientific">Seiridium unicorne</name>
    <dbReference type="NCBI Taxonomy" id="138068"/>
    <lineage>
        <taxon>Eukaryota</taxon>
        <taxon>Fungi</taxon>
        <taxon>Dikarya</taxon>
        <taxon>Ascomycota</taxon>
        <taxon>Pezizomycotina</taxon>
        <taxon>Sordariomycetes</taxon>
        <taxon>Xylariomycetidae</taxon>
        <taxon>Amphisphaeriales</taxon>
        <taxon>Sporocadaceae</taxon>
        <taxon>Seiridium</taxon>
    </lineage>
</organism>
<dbReference type="Pfam" id="PF00293">
    <property type="entry name" value="NUDIX"/>
    <property type="match status" value="1"/>
</dbReference>
<evidence type="ECO:0000259" key="2">
    <source>
        <dbReference type="PROSITE" id="PS51462"/>
    </source>
</evidence>
<dbReference type="Proteomes" id="UP001408356">
    <property type="component" value="Unassembled WGS sequence"/>
</dbReference>
<dbReference type="PROSITE" id="PS51462">
    <property type="entry name" value="NUDIX"/>
    <property type="match status" value="1"/>
</dbReference>
<evidence type="ECO:0000313" key="3">
    <source>
        <dbReference type="EMBL" id="KAK9414541.1"/>
    </source>
</evidence>
<gene>
    <name evidence="3" type="ORF">SUNI508_11114</name>
</gene>
<proteinExistence type="predicted"/>
<accession>A0ABR2UJ29</accession>
<dbReference type="PANTHER" id="PTHR43736">
    <property type="entry name" value="ADP-RIBOSE PYROPHOSPHATASE"/>
    <property type="match status" value="1"/>
</dbReference>
<feature type="compositionally biased region" description="Polar residues" evidence="1">
    <location>
        <begin position="16"/>
        <end position="25"/>
    </location>
</feature>
<reference evidence="3 4" key="1">
    <citation type="journal article" date="2024" name="J. Plant Pathol.">
        <title>Sequence and assembly of the genome of Seiridium unicorne, isolate CBS 538.82, causal agent of cypress canker disease.</title>
        <authorList>
            <person name="Scali E."/>
            <person name="Rocca G.D."/>
            <person name="Danti R."/>
            <person name="Garbelotto M."/>
            <person name="Barberini S."/>
            <person name="Baroncelli R."/>
            <person name="Emiliani G."/>
        </authorList>
    </citation>
    <scope>NUCLEOTIDE SEQUENCE [LARGE SCALE GENOMIC DNA]</scope>
    <source>
        <strain evidence="3 4">BM-138-508</strain>
    </source>
</reference>
<dbReference type="EMBL" id="JARVKF010000425">
    <property type="protein sequence ID" value="KAK9414541.1"/>
    <property type="molecule type" value="Genomic_DNA"/>
</dbReference>
<dbReference type="InterPro" id="IPR000086">
    <property type="entry name" value="NUDIX_hydrolase_dom"/>
</dbReference>
<dbReference type="SUPFAM" id="SSF55811">
    <property type="entry name" value="Nudix"/>
    <property type="match status" value="1"/>
</dbReference>
<dbReference type="Gene3D" id="3.90.79.10">
    <property type="entry name" value="Nucleoside Triphosphate Pyrophosphohydrolase"/>
    <property type="match status" value="1"/>
</dbReference>
<comment type="caution">
    <text evidence="3">The sequence shown here is derived from an EMBL/GenBank/DDBJ whole genome shotgun (WGS) entry which is preliminary data.</text>
</comment>
<feature type="domain" description="Nudix hydrolase" evidence="2">
    <location>
        <begin position="60"/>
        <end position="203"/>
    </location>
</feature>
<name>A0ABR2UJ29_9PEZI</name>
<sequence>MAPYLNPPSSDREVETSTVEPSTSAPKKINGSIEDAPSQTFLISEALARFQISPVEYIEQRRPAIDYLVAGTIVAHGDTILLVQRSRHDFGGLCWEVPGGSCDEDDLTILGAACRELWEEAGLRATAVTELVDDQHLWSEDGLNWKKLTFLVEVQKTAQGVPEVKLDPEEHEAFVWATEEDVLANCHGDIMFTWISENQRQTILEAFKMLRTQEAVPLKLEASAEA</sequence>
<evidence type="ECO:0000313" key="4">
    <source>
        <dbReference type="Proteomes" id="UP001408356"/>
    </source>
</evidence>
<dbReference type="InterPro" id="IPR015797">
    <property type="entry name" value="NUDIX_hydrolase-like_dom_sf"/>
</dbReference>
<feature type="region of interest" description="Disordered" evidence="1">
    <location>
        <begin position="1"/>
        <end position="31"/>
    </location>
</feature>